<reference evidence="13 14" key="1">
    <citation type="submission" date="2018-08" db="EMBL/GenBank/DDBJ databases">
        <title>Chitinophaga sp. K20C18050901, a novel bacterium isolated from forest soil.</title>
        <authorList>
            <person name="Wang C."/>
        </authorList>
    </citation>
    <scope>NUCLEOTIDE SEQUENCE [LARGE SCALE GENOMIC DNA]</scope>
    <source>
        <strain evidence="13 14">K20C18050901</strain>
    </source>
</reference>
<dbReference type="OrthoDB" id="609136at2"/>
<evidence type="ECO:0000259" key="11">
    <source>
        <dbReference type="Pfam" id="PF00593"/>
    </source>
</evidence>
<dbReference type="Pfam" id="PF00593">
    <property type="entry name" value="TonB_dep_Rec_b-barrel"/>
    <property type="match status" value="1"/>
</dbReference>
<accession>A0A3E1P4Y7</accession>
<name>A0A3E1P4Y7_9BACT</name>
<dbReference type="AlphaFoldDB" id="A0A3E1P4Y7"/>
<dbReference type="Gene3D" id="2.40.170.20">
    <property type="entry name" value="TonB-dependent receptor, beta-barrel domain"/>
    <property type="match status" value="1"/>
</dbReference>
<feature type="chain" id="PRO_5017583825" evidence="10">
    <location>
        <begin position="24"/>
        <end position="1014"/>
    </location>
</feature>
<dbReference type="Pfam" id="PF07715">
    <property type="entry name" value="Plug"/>
    <property type="match status" value="1"/>
</dbReference>
<comment type="similarity">
    <text evidence="8 9">Belongs to the TonB-dependent receptor family.</text>
</comment>
<comment type="subcellular location">
    <subcellularLocation>
        <location evidence="1 8">Cell outer membrane</location>
        <topology evidence="1 8">Multi-pass membrane protein</topology>
    </subcellularLocation>
</comment>
<evidence type="ECO:0000256" key="3">
    <source>
        <dbReference type="ARBA" id="ARBA00022452"/>
    </source>
</evidence>
<feature type="domain" description="TonB-dependent receptor-like beta-barrel" evidence="11">
    <location>
        <begin position="481"/>
        <end position="836"/>
    </location>
</feature>
<evidence type="ECO:0000313" key="13">
    <source>
        <dbReference type="EMBL" id="RFM35259.1"/>
    </source>
</evidence>
<evidence type="ECO:0000256" key="7">
    <source>
        <dbReference type="ARBA" id="ARBA00023237"/>
    </source>
</evidence>
<keyword evidence="3 8" id="KW-1134">Transmembrane beta strand</keyword>
<dbReference type="Pfam" id="PF13715">
    <property type="entry name" value="CarbopepD_reg_2"/>
    <property type="match status" value="1"/>
</dbReference>
<keyword evidence="5 9" id="KW-0798">TonB box</keyword>
<dbReference type="InterPro" id="IPR036942">
    <property type="entry name" value="Beta-barrel_TonB_sf"/>
</dbReference>
<dbReference type="NCBIfam" id="TIGR04056">
    <property type="entry name" value="OMP_RagA_SusC"/>
    <property type="match status" value="1"/>
</dbReference>
<evidence type="ECO:0000256" key="1">
    <source>
        <dbReference type="ARBA" id="ARBA00004571"/>
    </source>
</evidence>
<keyword evidence="6 8" id="KW-0472">Membrane</keyword>
<sequence>MKTVSYYLSALLAGLLLSTLTIAQSRVIQGTVTDENKQPLGFVTVNIKGTNKGTVTDKNGSFSLEVTPNTTLILRAVGFLTKEVGAGNTGTLTITMAESASDLNEVVVTALGVKKEKRNLTFSSQEVKSDEILRAKEPNIVNTLTGKVSGVQITNSSGMPGSSARIVIRGITSLTGENQALIVMDGVPINNDETDNPNDGGPGSNRLSDIDPGIIESINVLKGAAATALYGSAGARGVVLITTKRGGDNRKPTVMLSSGLSFENAYFPDRQMTYAQGNNGIYYDGETAATKTSTSWGPRMDTLKVNGAKVPFHNQFKEFFRTGVSTNNTVSVEGGTANSGYYLSYSYFNQQGTIPATDYTRHSLFAKYTTKIYEKLTGTFQITYSSVKNHRMPEGYGLENPLWTVYAAPVSYDLKPYLNDDGTQRLYRYSRNNPYWVIDNVLNTTIVNRYLPVLTFVYAPTDWLSVTERMGADMYGDQLQYHVNMNDITYTTGLIQSKHSTFRQFNHDFIVQLKKQFTSKINTSLLLGNNVYSNYSDYMQAIGKGLAKAGYYNMASASSVTYTESQTMVRKVGFYAQGELDYNRTLILNLNGRYDGSSVLSASNRYYPYGSAAAAFIFSEVMPEKVKKTINFGKVRASYAIVGNDNVNAYTTTTPYYQATIYGDVSSNLTFPYNGQNGFLISSGLGNANLKNELQKELEFGLEMKFLNNRLGFETSWFDRKMSDGLVGGIALPNSTGYASTTINSARMETKGLEVLLNVTPVRTKDFSWDVTMTYTKMNSKVQEIGAGLDQTSIGSTWAVVGQPWGVLKGTKYARTSDGQLRINASGLPYSDDNSNILGNTTADWLGSITNQFHYKQFGLSFYFDTRQGGKIQNSDDGYNLYYGVSKVTENRADRVVKGISDETGQPNTVSVSAQKYYQQISGITEAVIQDASYIKLRNVSLSYNMGQKALGSLPFKNASIVLTGRNLWIHKSSSFTGADPEANSWGNGNSSVGLYSFTAPTSRSYDCTIKLTF</sequence>
<evidence type="ECO:0000256" key="2">
    <source>
        <dbReference type="ARBA" id="ARBA00022448"/>
    </source>
</evidence>
<dbReference type="InterPro" id="IPR008969">
    <property type="entry name" value="CarboxyPept-like_regulatory"/>
</dbReference>
<dbReference type="Proteomes" id="UP000261174">
    <property type="component" value="Unassembled WGS sequence"/>
</dbReference>
<dbReference type="InterPro" id="IPR023997">
    <property type="entry name" value="TonB-dep_OMP_SusC/RagA_CS"/>
</dbReference>
<organism evidence="13 14">
    <name type="scientific">Chitinophaga silvisoli</name>
    <dbReference type="NCBI Taxonomy" id="2291814"/>
    <lineage>
        <taxon>Bacteria</taxon>
        <taxon>Pseudomonadati</taxon>
        <taxon>Bacteroidota</taxon>
        <taxon>Chitinophagia</taxon>
        <taxon>Chitinophagales</taxon>
        <taxon>Chitinophagaceae</taxon>
        <taxon>Chitinophaga</taxon>
    </lineage>
</organism>
<dbReference type="SUPFAM" id="SSF56935">
    <property type="entry name" value="Porins"/>
    <property type="match status" value="1"/>
</dbReference>
<dbReference type="Gene3D" id="2.170.130.10">
    <property type="entry name" value="TonB-dependent receptor, plug domain"/>
    <property type="match status" value="1"/>
</dbReference>
<protein>
    <submittedName>
        <fullName evidence="13">SusC/RagA family TonB-linked outer membrane protein</fullName>
    </submittedName>
</protein>
<dbReference type="EMBL" id="QTJV01000002">
    <property type="protein sequence ID" value="RFM35259.1"/>
    <property type="molecule type" value="Genomic_DNA"/>
</dbReference>
<keyword evidence="14" id="KW-1185">Reference proteome</keyword>
<evidence type="ECO:0000256" key="4">
    <source>
        <dbReference type="ARBA" id="ARBA00022692"/>
    </source>
</evidence>
<feature type="signal peptide" evidence="10">
    <location>
        <begin position="1"/>
        <end position="23"/>
    </location>
</feature>
<keyword evidence="10" id="KW-0732">Signal</keyword>
<dbReference type="NCBIfam" id="TIGR04057">
    <property type="entry name" value="SusC_RagA_signa"/>
    <property type="match status" value="1"/>
</dbReference>
<keyword evidence="7 8" id="KW-0998">Cell outer membrane</keyword>
<dbReference type="SUPFAM" id="SSF49464">
    <property type="entry name" value="Carboxypeptidase regulatory domain-like"/>
    <property type="match status" value="1"/>
</dbReference>
<evidence type="ECO:0000256" key="6">
    <source>
        <dbReference type="ARBA" id="ARBA00023136"/>
    </source>
</evidence>
<comment type="caution">
    <text evidence="13">The sequence shown here is derived from an EMBL/GenBank/DDBJ whole genome shotgun (WGS) entry which is preliminary data.</text>
</comment>
<feature type="domain" description="TonB-dependent receptor plug" evidence="12">
    <location>
        <begin position="117"/>
        <end position="238"/>
    </location>
</feature>
<evidence type="ECO:0000259" key="12">
    <source>
        <dbReference type="Pfam" id="PF07715"/>
    </source>
</evidence>
<evidence type="ECO:0000256" key="8">
    <source>
        <dbReference type="PROSITE-ProRule" id="PRU01360"/>
    </source>
</evidence>
<gene>
    <name evidence="13" type="ORF">DXN04_07660</name>
</gene>
<dbReference type="InterPro" id="IPR039426">
    <property type="entry name" value="TonB-dep_rcpt-like"/>
</dbReference>
<dbReference type="GO" id="GO:0009279">
    <property type="term" value="C:cell outer membrane"/>
    <property type="evidence" value="ECO:0007669"/>
    <property type="project" value="UniProtKB-SubCell"/>
</dbReference>
<dbReference type="InterPro" id="IPR000531">
    <property type="entry name" value="Beta-barrel_TonB"/>
</dbReference>
<dbReference type="InterPro" id="IPR037066">
    <property type="entry name" value="Plug_dom_sf"/>
</dbReference>
<evidence type="ECO:0000313" key="14">
    <source>
        <dbReference type="Proteomes" id="UP000261174"/>
    </source>
</evidence>
<dbReference type="Gene3D" id="2.60.40.1120">
    <property type="entry name" value="Carboxypeptidase-like, regulatory domain"/>
    <property type="match status" value="1"/>
</dbReference>
<dbReference type="InterPro" id="IPR012910">
    <property type="entry name" value="Plug_dom"/>
</dbReference>
<evidence type="ECO:0000256" key="5">
    <source>
        <dbReference type="ARBA" id="ARBA00023077"/>
    </source>
</evidence>
<dbReference type="RefSeq" id="WP_116852739.1">
    <property type="nucleotide sequence ID" value="NZ_QTJV01000002.1"/>
</dbReference>
<keyword evidence="2 8" id="KW-0813">Transport</keyword>
<dbReference type="InterPro" id="IPR023996">
    <property type="entry name" value="TonB-dep_OMP_SusC/RagA"/>
</dbReference>
<evidence type="ECO:0000256" key="9">
    <source>
        <dbReference type="RuleBase" id="RU003357"/>
    </source>
</evidence>
<evidence type="ECO:0000256" key="10">
    <source>
        <dbReference type="SAM" id="SignalP"/>
    </source>
</evidence>
<dbReference type="PROSITE" id="PS52016">
    <property type="entry name" value="TONB_DEPENDENT_REC_3"/>
    <property type="match status" value="1"/>
</dbReference>
<proteinExistence type="inferred from homology"/>
<keyword evidence="4 8" id="KW-0812">Transmembrane</keyword>